<dbReference type="GO" id="GO:0051131">
    <property type="term" value="P:chaperone-mediated protein complex assembly"/>
    <property type="evidence" value="ECO:0007669"/>
    <property type="project" value="InterPro"/>
</dbReference>
<gene>
    <name evidence="3" type="ORF">Q644_10520</name>
</gene>
<proteinExistence type="predicted"/>
<dbReference type="AlphaFoldDB" id="U4V9X5"/>
<dbReference type="InterPro" id="IPR003765">
    <property type="entry name" value="NO3_reductase_chaperone_NarJ"/>
</dbReference>
<evidence type="ECO:0000256" key="1">
    <source>
        <dbReference type="ARBA" id="ARBA00023063"/>
    </source>
</evidence>
<feature type="region of interest" description="Disordered" evidence="2">
    <location>
        <begin position="203"/>
        <end position="238"/>
    </location>
</feature>
<dbReference type="EMBL" id="ASXJ01000377">
    <property type="protein sequence ID" value="ERL99510.1"/>
    <property type="molecule type" value="Genomic_DNA"/>
</dbReference>
<dbReference type="InterPro" id="IPR020945">
    <property type="entry name" value="DMSO/NO3_reduct_chaperone"/>
</dbReference>
<dbReference type="SUPFAM" id="SSF89155">
    <property type="entry name" value="TorD-like"/>
    <property type="match status" value="1"/>
</dbReference>
<dbReference type="Gene3D" id="1.10.3480.10">
    <property type="entry name" value="TorD-like"/>
    <property type="match status" value="1"/>
</dbReference>
<dbReference type="NCBIfam" id="TIGR00684">
    <property type="entry name" value="narJ"/>
    <property type="match status" value="1"/>
</dbReference>
<protein>
    <submittedName>
        <fullName evidence="3">Nitrate reductase subunit delta</fullName>
    </submittedName>
</protein>
<name>U4V9X5_9HYPH</name>
<dbReference type="Proteomes" id="UP000016842">
    <property type="component" value="Unassembled WGS sequence"/>
</dbReference>
<feature type="compositionally biased region" description="Pro residues" evidence="2">
    <location>
        <begin position="229"/>
        <end position="238"/>
    </location>
</feature>
<dbReference type="GO" id="GO:0051082">
    <property type="term" value="F:unfolded protein binding"/>
    <property type="evidence" value="ECO:0007669"/>
    <property type="project" value="InterPro"/>
</dbReference>
<keyword evidence="1" id="KW-0534">Nitrate assimilation</keyword>
<dbReference type="PANTHER" id="PTHR43680">
    <property type="entry name" value="NITRATE REDUCTASE MOLYBDENUM COFACTOR ASSEMBLY CHAPERONE"/>
    <property type="match status" value="1"/>
</dbReference>
<dbReference type="Pfam" id="PF02613">
    <property type="entry name" value="Nitrate_red_del"/>
    <property type="match status" value="1"/>
</dbReference>
<dbReference type="InterPro" id="IPR036411">
    <property type="entry name" value="TorD-like_sf"/>
</dbReference>
<evidence type="ECO:0000313" key="4">
    <source>
        <dbReference type="Proteomes" id="UP000016842"/>
    </source>
</evidence>
<dbReference type="PANTHER" id="PTHR43680:SF2">
    <property type="entry name" value="NITRATE REDUCTASE MOLYBDENUM COFACTOR ASSEMBLY CHAPERONE NARJ"/>
    <property type="match status" value="1"/>
</dbReference>
<evidence type="ECO:0000313" key="3">
    <source>
        <dbReference type="EMBL" id="ERL99510.1"/>
    </source>
</evidence>
<dbReference type="GO" id="GO:0042128">
    <property type="term" value="P:nitrate assimilation"/>
    <property type="evidence" value="ECO:0007669"/>
    <property type="project" value="UniProtKB-KW"/>
</dbReference>
<dbReference type="PATRIC" id="fig|1337887.3.peg.5588"/>
<evidence type="ECO:0000256" key="2">
    <source>
        <dbReference type="SAM" id="MobiDB-lite"/>
    </source>
</evidence>
<organism evidence="3 4">
    <name type="scientific">Brucella intermedia 229E</name>
    <dbReference type="NCBI Taxonomy" id="1337887"/>
    <lineage>
        <taxon>Bacteria</taxon>
        <taxon>Pseudomonadati</taxon>
        <taxon>Pseudomonadota</taxon>
        <taxon>Alphaproteobacteria</taxon>
        <taxon>Hyphomicrobiales</taxon>
        <taxon>Brucellaceae</taxon>
        <taxon>Brucella/Ochrobactrum group</taxon>
        <taxon>Brucella</taxon>
    </lineage>
</organism>
<reference evidence="3 4" key="1">
    <citation type="journal article" date="2014" name="FEMS Microbiol. Lett.">
        <title>Genome sequencing analysis reveals virulence-related gene content of Ochrobactrum intermedium strain 229E, a urease-positive strain isolated from the human gastric niche.</title>
        <authorList>
            <person name="Kulkarni G.J."/>
            <person name="Shetty S."/>
            <person name="Dharne M.S."/>
            <person name="Shouche Y.S."/>
        </authorList>
    </citation>
    <scope>NUCLEOTIDE SEQUENCE [LARGE SCALE GENOMIC DNA]</scope>
    <source>
        <strain evidence="3 4">229E</strain>
    </source>
</reference>
<comment type="caution">
    <text evidence="3">The sequence shown here is derived from an EMBL/GenBank/DDBJ whole genome shotgun (WGS) entry which is preliminary data.</text>
</comment>
<accession>U4V9X5</accession>
<sequence length="238" mass="26778">MNRTLKIISLLLSYPTPELQLGGEELKEALAGGERLSPGIRRLLDSLVDYVCDCDLYEAQERYVHLFDRTRSLSLHLFEHVHGESRDRGQAMVDLMKMYDDNGFVVDARELPDYLPLFLEFLSTRSPEEIHDLLTQTGHITAAIGERLRKRQSPYANAFAALLHVANAKPDQSLVGELLRQEEDDPNDLAALDRIWEEEAVTFGGNAGENACGPDRLRMQMRAAQRKPGSPPSNPSHL</sequence>
<dbReference type="GO" id="GO:0016530">
    <property type="term" value="F:metallochaperone activity"/>
    <property type="evidence" value="ECO:0007669"/>
    <property type="project" value="TreeGrafter"/>
</dbReference>